<evidence type="ECO:0000259" key="5">
    <source>
        <dbReference type="Pfam" id="PF05426"/>
    </source>
</evidence>
<evidence type="ECO:0000256" key="3">
    <source>
        <dbReference type="ARBA" id="ARBA00022764"/>
    </source>
</evidence>
<feature type="domain" description="Alginate lyase" evidence="5">
    <location>
        <begin position="99"/>
        <end position="307"/>
    </location>
</feature>
<dbReference type="Gene3D" id="2.70.98.70">
    <property type="match status" value="1"/>
</dbReference>
<feature type="domain" description="Heparinase II/III-like C-terminal" evidence="6">
    <location>
        <begin position="381"/>
        <end position="505"/>
    </location>
</feature>
<evidence type="ECO:0000256" key="2">
    <source>
        <dbReference type="ARBA" id="ARBA00022729"/>
    </source>
</evidence>
<name>A0A4R5KMW3_9BACL</name>
<dbReference type="PANTHER" id="PTHR39210:SF1">
    <property type="entry name" value="HEPARIN-SULFATE LYASE"/>
    <property type="match status" value="1"/>
</dbReference>
<dbReference type="InterPro" id="IPR012480">
    <property type="entry name" value="Hepar_II_III_C"/>
</dbReference>
<dbReference type="InterPro" id="IPR008929">
    <property type="entry name" value="Chondroitin_lyas"/>
</dbReference>
<keyword evidence="2" id="KW-0732">Signal</keyword>
<sequence length="701" mass="77575">MRIREKLTSTDWAAETLQTLKAELDRLQAAGSLEIPKEPGGWWHQYVCPNHHTELEFDPAERDARTFACPHGCRIEGEAYRGAWLVFKHQSIARCALQAAAVYAGTGEQTYADLAKRILVSYAEQFPNYPVHPDAQPWMLKGRAFHQALTEAIWATTLLRAYVLLHDEGAALGSAEQAVLDRFLSMLEESMTQYRHILIHERSNAENNYTAWLNAALCCVYTIRGQREQLEALIEDEGGWKHHLTIGVKPDQLEFEGSTYYHIFVLRAYLIAAEMAARFSIDLYHTEGGQGQSMKGMFDVLVGLSDDQGVLPALHDGPLARVPFAREIAEIMEIGLAVYGNEAYIPILGEAYRQMDGEPRRISLEALVYGEGDAELSRSMPSRPSLLLADSGFVVGRSSNNGGLSFLADFGPHGGSHGHYDKLHLSLQHTGGTITPDLGMVPYGSELRKEWFADTASHNTVSIDGKSQAAHEGRCRQFTDNGRTVYAWLQSDAAYEGARLDRHLLLTDEWLLDWYEVNLDSERTIDWWMHALIAPEAAGGGCGSLRALEAAEAVTGYTESGYSHIRLLDRYEAGGEAAACDPVLARLRYRLNDAAAVKDLLHTAILFEGDTLYRIETPGTTIDPSEKLTGLLHRRKGRSARFIHIYQLGSEPACNVRWQSSDGSVGASSLPGRLIIETSQGRAVCELDSNQGLIVQGEATS</sequence>
<dbReference type="Pfam" id="PF05426">
    <property type="entry name" value="Alginate_lyase"/>
    <property type="match status" value="1"/>
</dbReference>
<dbReference type="SUPFAM" id="SSF48230">
    <property type="entry name" value="Chondroitin AC/alginate lyase"/>
    <property type="match status" value="1"/>
</dbReference>
<dbReference type="EMBL" id="SMRT01000007">
    <property type="protein sequence ID" value="TDF96572.1"/>
    <property type="molecule type" value="Genomic_DNA"/>
</dbReference>
<evidence type="ECO:0000256" key="1">
    <source>
        <dbReference type="ARBA" id="ARBA00004418"/>
    </source>
</evidence>
<dbReference type="PANTHER" id="PTHR39210">
    <property type="entry name" value="HEPARIN-SULFATE LYASE"/>
    <property type="match status" value="1"/>
</dbReference>
<dbReference type="OrthoDB" id="9772435at2"/>
<dbReference type="Proteomes" id="UP000295636">
    <property type="component" value="Unassembled WGS sequence"/>
</dbReference>
<evidence type="ECO:0000313" key="7">
    <source>
        <dbReference type="EMBL" id="TDF96572.1"/>
    </source>
</evidence>
<gene>
    <name evidence="7" type="ORF">E1757_15855</name>
</gene>
<evidence type="ECO:0000313" key="8">
    <source>
        <dbReference type="Proteomes" id="UP000295636"/>
    </source>
</evidence>
<protein>
    <submittedName>
        <fullName evidence="7">Heparinase</fullName>
    </submittedName>
</protein>
<reference evidence="7 8" key="1">
    <citation type="submission" date="2019-03" db="EMBL/GenBank/DDBJ databases">
        <title>This is whole genome sequence of Paenibacillus sp MS74 strain.</title>
        <authorList>
            <person name="Trinh H.N."/>
        </authorList>
    </citation>
    <scope>NUCLEOTIDE SEQUENCE [LARGE SCALE GENOMIC DNA]</scope>
    <source>
        <strain evidence="7 8">MS74</strain>
    </source>
</reference>
<dbReference type="Gene3D" id="1.50.10.100">
    <property type="entry name" value="Chondroitin AC/alginate lyase"/>
    <property type="match status" value="1"/>
</dbReference>
<comment type="caution">
    <text evidence="7">The sequence shown here is derived from an EMBL/GenBank/DDBJ whole genome shotgun (WGS) entry which is preliminary data.</text>
</comment>
<organism evidence="7 8">
    <name type="scientific">Paenibacillus piri</name>
    <dbReference type="NCBI Taxonomy" id="2547395"/>
    <lineage>
        <taxon>Bacteria</taxon>
        <taxon>Bacillati</taxon>
        <taxon>Bacillota</taxon>
        <taxon>Bacilli</taxon>
        <taxon>Bacillales</taxon>
        <taxon>Paenibacillaceae</taxon>
        <taxon>Paenibacillus</taxon>
    </lineage>
</organism>
<comment type="subcellular location">
    <subcellularLocation>
        <location evidence="1">Periplasm</location>
    </subcellularLocation>
</comment>
<keyword evidence="4" id="KW-0456">Lyase</keyword>
<evidence type="ECO:0000256" key="4">
    <source>
        <dbReference type="ARBA" id="ARBA00023239"/>
    </source>
</evidence>
<dbReference type="RefSeq" id="WP_133229789.1">
    <property type="nucleotide sequence ID" value="NZ_SMRT01000007.1"/>
</dbReference>
<dbReference type="InterPro" id="IPR008397">
    <property type="entry name" value="Alginate_lyase_dom"/>
</dbReference>
<evidence type="ECO:0000259" key="6">
    <source>
        <dbReference type="Pfam" id="PF07940"/>
    </source>
</evidence>
<dbReference type="AlphaFoldDB" id="A0A4R5KMW3"/>
<accession>A0A4R5KMW3</accession>
<dbReference type="GO" id="GO:0016829">
    <property type="term" value="F:lyase activity"/>
    <property type="evidence" value="ECO:0007669"/>
    <property type="project" value="UniProtKB-KW"/>
</dbReference>
<proteinExistence type="predicted"/>
<keyword evidence="8" id="KW-1185">Reference proteome</keyword>
<dbReference type="GO" id="GO:0042597">
    <property type="term" value="C:periplasmic space"/>
    <property type="evidence" value="ECO:0007669"/>
    <property type="project" value="UniProtKB-SubCell"/>
</dbReference>
<keyword evidence="3" id="KW-0574">Periplasm</keyword>
<dbReference type="Pfam" id="PF07940">
    <property type="entry name" value="Hepar_II_III_C"/>
    <property type="match status" value="1"/>
</dbReference>